<evidence type="ECO:0000313" key="4">
    <source>
        <dbReference type="Proteomes" id="UP000613743"/>
    </source>
</evidence>
<keyword evidence="1" id="KW-0732">Signal</keyword>
<name>A0A917N756_9GAMM</name>
<feature type="chain" id="PRO_5037379336" description="PepSY domain-containing protein" evidence="1">
    <location>
        <begin position="22"/>
        <end position="108"/>
    </location>
</feature>
<dbReference type="InterPro" id="IPR025711">
    <property type="entry name" value="PepSY"/>
</dbReference>
<evidence type="ECO:0000313" key="3">
    <source>
        <dbReference type="EMBL" id="GGI73137.1"/>
    </source>
</evidence>
<organism evidence="3 4">
    <name type="scientific">Shewanella gelidii</name>
    <dbReference type="NCBI Taxonomy" id="1642821"/>
    <lineage>
        <taxon>Bacteria</taxon>
        <taxon>Pseudomonadati</taxon>
        <taxon>Pseudomonadota</taxon>
        <taxon>Gammaproteobacteria</taxon>
        <taxon>Alteromonadales</taxon>
        <taxon>Shewanellaceae</taxon>
        <taxon>Shewanella</taxon>
    </lineage>
</organism>
<proteinExistence type="predicted"/>
<sequence length="108" mass="11315">MKIAKAILLGCVLCLIAPVQAAISYGNQSFIAVTIAGASIKNEGKNSRLRVKSGKQAVQMVKQRYAGKVLKVSSANVGGSPGYRVKLLSNDGQVFYVGVNAQTGAMSR</sequence>
<reference evidence="3" key="1">
    <citation type="journal article" date="2014" name="Int. J. Syst. Evol. Microbiol.">
        <title>Complete genome sequence of Corynebacterium casei LMG S-19264T (=DSM 44701T), isolated from a smear-ripened cheese.</title>
        <authorList>
            <consortium name="US DOE Joint Genome Institute (JGI-PGF)"/>
            <person name="Walter F."/>
            <person name="Albersmeier A."/>
            <person name="Kalinowski J."/>
            <person name="Ruckert C."/>
        </authorList>
    </citation>
    <scope>NUCLEOTIDE SEQUENCE</scope>
    <source>
        <strain evidence="3">JCM 30804</strain>
    </source>
</reference>
<gene>
    <name evidence="3" type="ORF">GCM10009332_08330</name>
</gene>
<keyword evidence="4" id="KW-1185">Reference proteome</keyword>
<accession>A0A917N756</accession>
<dbReference type="AlphaFoldDB" id="A0A917N756"/>
<protein>
    <recommendedName>
        <fullName evidence="2">PepSY domain-containing protein</fullName>
    </recommendedName>
</protein>
<dbReference type="RefSeq" id="WP_229779731.1">
    <property type="nucleotide sequence ID" value="NZ_BMPZ01000002.1"/>
</dbReference>
<reference evidence="3" key="2">
    <citation type="submission" date="2020-09" db="EMBL/GenBank/DDBJ databases">
        <authorList>
            <person name="Sun Q."/>
            <person name="Ohkuma M."/>
        </authorList>
    </citation>
    <scope>NUCLEOTIDE SEQUENCE</scope>
    <source>
        <strain evidence="3">JCM 30804</strain>
    </source>
</reference>
<dbReference type="Pfam" id="PF03413">
    <property type="entry name" value="PepSY"/>
    <property type="match status" value="1"/>
</dbReference>
<feature type="domain" description="PepSY" evidence="2">
    <location>
        <begin position="54"/>
        <end position="105"/>
    </location>
</feature>
<dbReference type="EMBL" id="BMPZ01000002">
    <property type="protein sequence ID" value="GGI73137.1"/>
    <property type="molecule type" value="Genomic_DNA"/>
</dbReference>
<feature type="signal peptide" evidence="1">
    <location>
        <begin position="1"/>
        <end position="21"/>
    </location>
</feature>
<comment type="caution">
    <text evidence="3">The sequence shown here is derived from an EMBL/GenBank/DDBJ whole genome shotgun (WGS) entry which is preliminary data.</text>
</comment>
<evidence type="ECO:0000259" key="2">
    <source>
        <dbReference type="Pfam" id="PF03413"/>
    </source>
</evidence>
<evidence type="ECO:0000256" key="1">
    <source>
        <dbReference type="SAM" id="SignalP"/>
    </source>
</evidence>
<dbReference type="Proteomes" id="UP000613743">
    <property type="component" value="Unassembled WGS sequence"/>
</dbReference>